<protein>
    <submittedName>
        <fullName evidence="1">Nuclear transport factor 2 family protein</fullName>
    </submittedName>
</protein>
<dbReference type="RefSeq" id="WP_168884479.1">
    <property type="nucleotide sequence ID" value="NZ_JABAIL010000008.1"/>
</dbReference>
<proteinExistence type="predicted"/>
<organism evidence="1 2">
    <name type="scientific">Flammeovirga agarivorans</name>
    <dbReference type="NCBI Taxonomy" id="2726742"/>
    <lineage>
        <taxon>Bacteria</taxon>
        <taxon>Pseudomonadati</taxon>
        <taxon>Bacteroidota</taxon>
        <taxon>Cytophagia</taxon>
        <taxon>Cytophagales</taxon>
        <taxon>Flammeovirgaceae</taxon>
        <taxon>Flammeovirga</taxon>
    </lineage>
</organism>
<dbReference type="Pfam" id="PF12893">
    <property type="entry name" value="Lumazine_bd_2"/>
    <property type="match status" value="1"/>
</dbReference>
<accession>A0A7X8SP11</accession>
<evidence type="ECO:0000313" key="2">
    <source>
        <dbReference type="Proteomes" id="UP000585050"/>
    </source>
</evidence>
<dbReference type="InterPro" id="IPR032710">
    <property type="entry name" value="NTF2-like_dom_sf"/>
</dbReference>
<dbReference type="Gene3D" id="3.10.450.50">
    <property type="match status" value="1"/>
</dbReference>
<evidence type="ECO:0000313" key="1">
    <source>
        <dbReference type="EMBL" id="NLR93765.1"/>
    </source>
</evidence>
<name>A0A7X8SP11_9BACT</name>
<gene>
    <name evidence="1" type="ORF">HGP29_21370</name>
</gene>
<dbReference type="SUPFAM" id="SSF54427">
    <property type="entry name" value="NTF2-like"/>
    <property type="match status" value="1"/>
</dbReference>
<dbReference type="InterPro" id="IPR039437">
    <property type="entry name" value="FrzH/put_lumazine-bd"/>
</dbReference>
<keyword evidence="2" id="KW-1185">Reference proteome</keyword>
<dbReference type="EMBL" id="JABAIL010000008">
    <property type="protein sequence ID" value="NLR93765.1"/>
    <property type="molecule type" value="Genomic_DNA"/>
</dbReference>
<dbReference type="AlphaFoldDB" id="A0A7X8SP11"/>
<sequence length="125" mass="14910">MEIENIKHTIEKNYLQGAFNATDINAFRNIFHPEFAIINIQENGHFFLFTRDMWEGVLQERQSDKTFDYATIALQPKWRKIDIEQGKASVTLDLYNGKKRVYTDFLLLTKIDKEWKIVSKIFNQY</sequence>
<reference evidence="1 2" key="1">
    <citation type="submission" date="2020-04" db="EMBL/GenBank/DDBJ databases">
        <title>Flammeovirga sp. SR4, a novel species isolated from seawater.</title>
        <authorList>
            <person name="Wang X."/>
        </authorList>
    </citation>
    <scope>NUCLEOTIDE SEQUENCE [LARGE SCALE GENOMIC DNA]</scope>
    <source>
        <strain evidence="1 2">SR4</strain>
    </source>
</reference>
<dbReference type="Proteomes" id="UP000585050">
    <property type="component" value="Unassembled WGS sequence"/>
</dbReference>
<comment type="caution">
    <text evidence="1">The sequence shown here is derived from an EMBL/GenBank/DDBJ whole genome shotgun (WGS) entry which is preliminary data.</text>
</comment>